<dbReference type="AlphaFoldDB" id="A0AAE0FKR5"/>
<gene>
    <name evidence="5" type="ORF">CYMTET_29587</name>
</gene>
<name>A0AAE0FKR5_9CHLO</name>
<protein>
    <recommendedName>
        <fullName evidence="4">Phytase-like domain-containing protein</fullName>
    </recommendedName>
</protein>
<feature type="signal peptide" evidence="3">
    <location>
        <begin position="1"/>
        <end position="19"/>
    </location>
</feature>
<evidence type="ECO:0000259" key="4">
    <source>
        <dbReference type="Pfam" id="PF13449"/>
    </source>
</evidence>
<accession>A0AAE0FKR5</accession>
<dbReference type="Proteomes" id="UP001190700">
    <property type="component" value="Unassembled WGS sequence"/>
</dbReference>
<evidence type="ECO:0000256" key="2">
    <source>
        <dbReference type="SAM" id="Phobius"/>
    </source>
</evidence>
<reference evidence="5 6" key="1">
    <citation type="journal article" date="2015" name="Genome Biol. Evol.">
        <title>Comparative Genomics of a Bacterivorous Green Alga Reveals Evolutionary Causalities and Consequences of Phago-Mixotrophic Mode of Nutrition.</title>
        <authorList>
            <person name="Burns J.A."/>
            <person name="Paasch A."/>
            <person name="Narechania A."/>
            <person name="Kim E."/>
        </authorList>
    </citation>
    <scope>NUCLEOTIDE SEQUENCE [LARGE SCALE GENOMIC DNA]</scope>
    <source>
        <strain evidence="5 6">PLY_AMNH</strain>
    </source>
</reference>
<evidence type="ECO:0000313" key="5">
    <source>
        <dbReference type="EMBL" id="KAK3261504.1"/>
    </source>
</evidence>
<keyword evidence="3" id="KW-0732">Signal</keyword>
<evidence type="ECO:0000313" key="6">
    <source>
        <dbReference type="Proteomes" id="UP001190700"/>
    </source>
</evidence>
<keyword evidence="2" id="KW-0472">Membrane</keyword>
<feature type="domain" description="Phytase-like" evidence="4">
    <location>
        <begin position="70"/>
        <end position="336"/>
    </location>
</feature>
<feature type="region of interest" description="Disordered" evidence="1">
    <location>
        <begin position="425"/>
        <end position="444"/>
    </location>
</feature>
<dbReference type="EMBL" id="LGRX02016853">
    <property type="protein sequence ID" value="KAK3261504.1"/>
    <property type="molecule type" value="Genomic_DNA"/>
</dbReference>
<keyword evidence="6" id="KW-1185">Reference proteome</keyword>
<proteinExistence type="predicted"/>
<sequence>MRQLLFTLFVSRALLGISASSFGDNVTGEVVNLEVKPIIFLPTLPEAKVFGEQGELKYCGGLQLSSGNSAFGGLSGVILLHNGSRLLAVEDVGRWFSATLHYTKDGHLNNLSDALLGPLLDAEGDSLIGKELGDAESIIASGHTDDLDFLISFERRHRIWRYHLEGGGSGPMHALAQPVANVTDYILQAGCEENGGMEAIALLADGGLLVFCEKPPPSTDAIHVVPGWVFDVQQGEAPQKLFLDCKEDGWYPTDLATLPGGDVLVLQRFYSRAKGSAMRLRRLKQEDICDGVTLEGKLIAEFSAADGFAIDNMEGAAVFVHDTWGTRLLIVSDDNFSPSQQTVLHMFQLSESHRNRSEDTWAAPPSSEQEAHDETRDNRFILLCTIYTLTTMSATCIAVLTLRKWYSWRKEDWYRQMEPSIQLRGTSGDEDMAADLPAQPYADM</sequence>
<organism evidence="5 6">
    <name type="scientific">Cymbomonas tetramitiformis</name>
    <dbReference type="NCBI Taxonomy" id="36881"/>
    <lineage>
        <taxon>Eukaryota</taxon>
        <taxon>Viridiplantae</taxon>
        <taxon>Chlorophyta</taxon>
        <taxon>Pyramimonadophyceae</taxon>
        <taxon>Pyramimonadales</taxon>
        <taxon>Pyramimonadaceae</taxon>
        <taxon>Cymbomonas</taxon>
    </lineage>
</organism>
<keyword evidence="2" id="KW-0812">Transmembrane</keyword>
<feature type="transmembrane region" description="Helical" evidence="2">
    <location>
        <begin position="380"/>
        <end position="402"/>
    </location>
</feature>
<dbReference type="InterPro" id="IPR027372">
    <property type="entry name" value="Phytase-like_dom"/>
</dbReference>
<keyword evidence="2" id="KW-1133">Transmembrane helix</keyword>
<dbReference type="Pfam" id="PF13449">
    <property type="entry name" value="Phytase-like"/>
    <property type="match status" value="1"/>
</dbReference>
<feature type="chain" id="PRO_5042234326" description="Phytase-like domain-containing protein" evidence="3">
    <location>
        <begin position="20"/>
        <end position="444"/>
    </location>
</feature>
<comment type="caution">
    <text evidence="5">The sequence shown here is derived from an EMBL/GenBank/DDBJ whole genome shotgun (WGS) entry which is preliminary data.</text>
</comment>
<feature type="region of interest" description="Disordered" evidence="1">
    <location>
        <begin position="355"/>
        <end position="374"/>
    </location>
</feature>
<evidence type="ECO:0000256" key="1">
    <source>
        <dbReference type="SAM" id="MobiDB-lite"/>
    </source>
</evidence>
<evidence type="ECO:0000256" key="3">
    <source>
        <dbReference type="SAM" id="SignalP"/>
    </source>
</evidence>